<accession>A0A6A3GWP3</accession>
<proteinExistence type="predicted"/>
<evidence type="ECO:0000313" key="4">
    <source>
        <dbReference type="Proteomes" id="UP000460718"/>
    </source>
</evidence>
<sequence>MCVMPFLFGLSSDYFVALLSSTLFQATGQKGGVPGSSSTTTRCWAICWRSTSTQWIIHRFVRCSASRSQL</sequence>
<organism evidence="2 4">
    <name type="scientific">Phytophthora fragariae</name>
    <dbReference type="NCBI Taxonomy" id="53985"/>
    <lineage>
        <taxon>Eukaryota</taxon>
        <taxon>Sar</taxon>
        <taxon>Stramenopiles</taxon>
        <taxon>Oomycota</taxon>
        <taxon>Peronosporomycetes</taxon>
        <taxon>Peronosporales</taxon>
        <taxon>Peronosporaceae</taxon>
        <taxon>Phytophthora</taxon>
    </lineage>
</organism>
<dbReference type="EMBL" id="QXFX01004022">
    <property type="protein sequence ID" value="KAE9065835.1"/>
    <property type="molecule type" value="Genomic_DNA"/>
</dbReference>
<protein>
    <recommendedName>
        <fullName evidence="6">Secreted protein</fullName>
    </recommendedName>
</protein>
<reference evidence="4 5" key="1">
    <citation type="submission" date="2018-09" db="EMBL/GenBank/DDBJ databases">
        <title>Genomic investigation of the strawberry pathogen Phytophthora fragariae indicates pathogenicity is determined by transcriptional variation in three key races.</title>
        <authorList>
            <person name="Adams T.M."/>
            <person name="Armitage A.D."/>
            <person name="Sobczyk M.K."/>
            <person name="Bates H.J."/>
            <person name="Dunwell J.M."/>
            <person name="Nellist C.F."/>
            <person name="Harrison R.J."/>
        </authorList>
    </citation>
    <scope>NUCLEOTIDE SEQUENCE [LARGE SCALE GENOMIC DNA]</scope>
    <source>
        <strain evidence="3 5">ONT-3</strain>
        <strain evidence="2 4">SCRP245</strain>
    </source>
</reference>
<evidence type="ECO:0000313" key="2">
    <source>
        <dbReference type="EMBL" id="KAE8961285.1"/>
    </source>
</evidence>
<evidence type="ECO:0000256" key="1">
    <source>
        <dbReference type="SAM" id="SignalP"/>
    </source>
</evidence>
<keyword evidence="1" id="KW-0732">Signal</keyword>
<gene>
    <name evidence="3" type="ORF">PF010_g28046</name>
    <name evidence="2" type="ORF">PF011_g29805</name>
</gene>
<name>A0A6A3GWP3_9STRA</name>
<dbReference type="Proteomes" id="UP000460718">
    <property type="component" value="Unassembled WGS sequence"/>
</dbReference>
<dbReference type="AlphaFoldDB" id="A0A6A3GWP3"/>
<feature type="chain" id="PRO_5036164173" description="Secreted protein" evidence="1">
    <location>
        <begin position="29"/>
        <end position="70"/>
    </location>
</feature>
<evidence type="ECO:0000313" key="3">
    <source>
        <dbReference type="EMBL" id="KAE9065835.1"/>
    </source>
</evidence>
<dbReference type="Proteomes" id="UP000488956">
    <property type="component" value="Unassembled WGS sequence"/>
</dbReference>
<feature type="signal peptide" evidence="1">
    <location>
        <begin position="1"/>
        <end position="28"/>
    </location>
</feature>
<evidence type="ECO:0000313" key="5">
    <source>
        <dbReference type="Proteomes" id="UP000488956"/>
    </source>
</evidence>
<evidence type="ECO:0008006" key="6">
    <source>
        <dbReference type="Google" id="ProtNLM"/>
    </source>
</evidence>
<dbReference type="EMBL" id="QXFW01005681">
    <property type="protein sequence ID" value="KAE8961285.1"/>
    <property type="molecule type" value="Genomic_DNA"/>
</dbReference>
<comment type="caution">
    <text evidence="2">The sequence shown here is derived from an EMBL/GenBank/DDBJ whole genome shotgun (WGS) entry which is preliminary data.</text>
</comment>